<evidence type="ECO:0000256" key="3">
    <source>
        <dbReference type="ARBA" id="ARBA00023212"/>
    </source>
</evidence>
<keyword evidence="4" id="KW-0175">Coiled coil</keyword>
<feature type="compositionally biased region" description="Basic and acidic residues" evidence="5">
    <location>
        <begin position="740"/>
        <end position="752"/>
    </location>
</feature>
<proteinExistence type="predicted"/>
<evidence type="ECO:0000256" key="4">
    <source>
        <dbReference type="SAM" id="Coils"/>
    </source>
</evidence>
<feature type="compositionally biased region" description="Polar residues" evidence="5">
    <location>
        <begin position="255"/>
        <end position="265"/>
    </location>
</feature>
<feature type="domain" description="GAR" evidence="6">
    <location>
        <begin position="1950"/>
        <end position="2025"/>
    </location>
</feature>
<feature type="compositionally biased region" description="Polar residues" evidence="5">
    <location>
        <begin position="298"/>
        <end position="312"/>
    </location>
</feature>
<reference evidence="7" key="1">
    <citation type="submission" date="2013-11" db="EMBL/GenBank/DDBJ databases">
        <title>Genome sequence of the fusiform rust pathogen reveals effectors for host alternation and coevolution with pine.</title>
        <authorList>
            <consortium name="DOE Joint Genome Institute"/>
            <person name="Smith K."/>
            <person name="Pendleton A."/>
            <person name="Kubisiak T."/>
            <person name="Anderson C."/>
            <person name="Salamov A."/>
            <person name="Aerts A."/>
            <person name="Riley R."/>
            <person name="Clum A."/>
            <person name="Lindquist E."/>
            <person name="Ence D."/>
            <person name="Campbell M."/>
            <person name="Kronenberg Z."/>
            <person name="Feau N."/>
            <person name="Dhillon B."/>
            <person name="Hamelin R."/>
            <person name="Burleigh J."/>
            <person name="Smith J."/>
            <person name="Yandell M."/>
            <person name="Nelson C."/>
            <person name="Grigoriev I."/>
            <person name="Davis J."/>
        </authorList>
    </citation>
    <scope>NUCLEOTIDE SEQUENCE</scope>
    <source>
        <strain evidence="7">G11</strain>
    </source>
</reference>
<comment type="subcellular location">
    <subcellularLocation>
        <location evidence="1">Cytoplasm</location>
        <location evidence="1">Cytoskeleton</location>
    </subcellularLocation>
</comment>
<evidence type="ECO:0000313" key="7">
    <source>
        <dbReference type="EMBL" id="KAG0146832.1"/>
    </source>
</evidence>
<dbReference type="EMBL" id="MU167255">
    <property type="protein sequence ID" value="KAG0146832.1"/>
    <property type="molecule type" value="Genomic_DNA"/>
</dbReference>
<feature type="region of interest" description="Disordered" evidence="5">
    <location>
        <begin position="1920"/>
        <end position="1942"/>
    </location>
</feature>
<evidence type="ECO:0000256" key="5">
    <source>
        <dbReference type="SAM" id="MobiDB-lite"/>
    </source>
</evidence>
<feature type="compositionally biased region" description="Polar residues" evidence="5">
    <location>
        <begin position="1845"/>
        <end position="1864"/>
    </location>
</feature>
<sequence length="2119" mass="237841">MLNPTDPPLSPNTNTTTTTFSETTTVIGHSTKMVNQLAHKLDNNLILLLEGLNERKARIDQQAHFLSNLPKILPFEPLPPASSIVSSKTWETWWAEHDRIEREADIFREDEFALMKKVAMSKTTNMSREDTDLVGLTLGTLEAFSKLEHLLRSRRKQLQILDLRIKWDHQCKKVRTQLTELEAEQLKFLSKIRWVPPSAHADGPGSNPSSPLLRQSLSGQIASPVFSQPTASPHTPSQPHPSRKESVSHQHKRQPTASRLSFSSIPPQPDLDLTNSKAIDHTHTPSRSSLCGPEFRTPSPTTHVGPLPTSTGPAFHGHDSSSSLRTTHSSSSSHRASSQPATPTPAPTPPPANLPSSISAQSRAMRIQSLALQLSSLTTKFHTLNRSLLPTSATIDSLIDSGLHLPEAFLDEQDTLEASVRMLESVESLRFYSALLEQYKEADEVWFGQRLLEAEIAELKRELESQLAATRPSKSKLIQLRTKVESFTESQKKNLTRTENFSRFPTHSNLFKDQSACNNLVVEALVGGSERVQARLDQLVDALGRYAAATEAMERAREIRLAMEACKARLGELVEELESLERAHPHRAELLTDPERFEDDEGEVKFGKARMTIERGLGEQLVVGMGLLERNKAVLAELERPGVDPNLRSDTEQIEQSLRTRTEAIENLLAERNRLRERLGNVRGGWRKVTGSEFELVRLRDRILAELDRSKWRKAEEPDASTALEPDSDPVKRMPMRNGFNDDKERSGRLETSTDARQAVEALKPVLDSTLSLLLSPEHDMVHRALVDLYASLIEVKVPELVKLERLRDAIMRQTAELAELETVNESLTLEGSRLMKRIQDQIGVELDRTYEEESGFGGSIEKNMSLERARKKLVGRVSEYLEEVDRFASSLASRVSFVADAGPSASEPVLMGDGQTTVLIPSVHDAGVRSMVNGISMSLLGLRDHLANESALLGWIDGEQARCFERAIEDARKEVRVVIVGLESIERELEGWGQLIDSDRLQPARSDKEIESCVNEPITNLERQMDKIATQISQSTSKALEDFIGACPTAPTSNLFKPDQFILPKQMVHHQLQSLYNATSRRLKSLKAFSDGFINGPNERRRKEFEWRSGWQSALGQCVEECERIKDRSRGLGDDLSRIEGEMKTWEMENFEKTLITDLIEALTLAFPGYLSALEPFKNRISSIDETMTHLQEKIDQVNSRRKQIGQEIQENMPEDDHLINELTNVINQLWPQWLSVQEDVQRLRDLMGRLTADVEKRRAEHALRATWHERCDEMLKEASLDSLLDGLESQLDAHLSQWAHDQANLTCHEGFLASVEALRRLTDYRSHDLSKIDHTVKLIRSKTLTISEEVGRLSQLDLPHPYLSRTQSEVERLALRLVSCVQKIKHGEFELIERIVECNEEMVRVRWVEVEDAVLEDQIEGELTRVRKWNEDELGRFLTEIGQETEQVDRLHSLIEEIERGSQVAMTTSKINAQLNTSTSSNTSSSSRLNEEDSKLKERFVEVKNLIESISKAHVRLSQLDTDQVRLLDDLVLLERTLPPLPLAELRTGLDQTDFISGYQAAELTPLTRLHARLDQITGRVKAMLEGTEKALEVCKQKKARSKAMLRIFDQLAGIDLDRWVNPKTNVKHAPLPTRATRKDMGNALECLREPILKITEDSDSVDEVLLEKLVALYDSQKFKLGRLGDLSEFHEAGQDCDEAFSKLLDALDRAESNDAEAEAELLVCVNKASTSLQVSSEKSCAVATDARVEYQLERLAQTWAELSEMVKDRHSPIVVGSNPRPRDSSESPKSQTASKIPVLNRSSAGARLRTYSMDSAAHLTPPRPSPSKLVPIITTLDHDQESTGTRRQFQDGTNRQVPISTRHSRRTPDLKMAPKHHHEPEAPPPLPVRSRLPSSLMGASMGRVSGLRNRISMHSLNTQSGRPAFGLSTPPSTRIDNSNKKMRYRPQSNRNIEKMVGNVVNRLAVEVHVAPAEGAWEDNSGLYWIGEKIYFCRILRSQTVMVRIGGGWNELSSFLLEHSKQPVSVGVSPQNKLEAGGPERWTTASEVRRASADPQLLVAGNTASVSTPRTRTLSGQTLVTPPEAIQLYLRKAQAGSPFGTPTPPVSSVGTRRHWRP</sequence>
<dbReference type="InterPro" id="IPR003108">
    <property type="entry name" value="GAR_dom"/>
</dbReference>
<keyword evidence="2" id="KW-0963">Cytoplasm</keyword>
<dbReference type="Pfam" id="PF02187">
    <property type="entry name" value="GAS2"/>
    <property type="match status" value="1"/>
</dbReference>
<feature type="region of interest" description="Disordered" evidence="5">
    <location>
        <begin position="1773"/>
        <end position="1809"/>
    </location>
</feature>
<dbReference type="PROSITE" id="PS51460">
    <property type="entry name" value="GAR"/>
    <property type="match status" value="1"/>
</dbReference>
<feature type="region of interest" description="Disordered" evidence="5">
    <location>
        <begin position="715"/>
        <end position="752"/>
    </location>
</feature>
<dbReference type="Gene3D" id="3.30.920.20">
    <property type="entry name" value="Gas2-like domain"/>
    <property type="match status" value="1"/>
</dbReference>
<accession>A0A9P6NJN4</accession>
<feature type="compositionally biased region" description="Pro residues" evidence="5">
    <location>
        <begin position="342"/>
        <end position="353"/>
    </location>
</feature>
<feature type="compositionally biased region" description="Polar residues" evidence="5">
    <location>
        <begin position="224"/>
        <end position="237"/>
    </location>
</feature>
<feature type="region of interest" description="Disordered" evidence="5">
    <location>
        <begin position="2097"/>
        <end position="2119"/>
    </location>
</feature>
<feature type="region of interest" description="Disordered" evidence="5">
    <location>
        <begin position="224"/>
        <end position="360"/>
    </location>
</feature>
<keyword evidence="3" id="KW-0206">Cytoskeleton</keyword>
<dbReference type="OrthoDB" id="3359034at2759"/>
<dbReference type="Proteomes" id="UP000886653">
    <property type="component" value="Unassembled WGS sequence"/>
</dbReference>
<dbReference type="PANTHER" id="PTHR34707:SF1">
    <property type="entry name" value="VIMENTIN-TYPE INTERMEDIATE FILAMENT-ASSOCIATED COILED-COIL PROTEIN"/>
    <property type="match status" value="1"/>
</dbReference>
<evidence type="ECO:0000256" key="2">
    <source>
        <dbReference type="ARBA" id="ARBA00022490"/>
    </source>
</evidence>
<dbReference type="GO" id="GO:0045098">
    <property type="term" value="C:type III intermediate filament"/>
    <property type="evidence" value="ECO:0007669"/>
    <property type="project" value="TreeGrafter"/>
</dbReference>
<protein>
    <recommendedName>
        <fullName evidence="6">GAR domain-containing protein</fullName>
    </recommendedName>
</protein>
<feature type="compositionally biased region" description="Low complexity" evidence="5">
    <location>
        <begin position="320"/>
        <end position="341"/>
    </location>
</feature>
<gene>
    <name evidence="7" type="ORF">CROQUDRAFT_132870</name>
</gene>
<feature type="region of interest" description="Disordered" evidence="5">
    <location>
        <begin position="1841"/>
        <end position="1892"/>
    </location>
</feature>
<evidence type="ECO:0000259" key="6">
    <source>
        <dbReference type="PROSITE" id="PS51460"/>
    </source>
</evidence>
<dbReference type="SUPFAM" id="SSF143575">
    <property type="entry name" value="GAS2 domain-like"/>
    <property type="match status" value="1"/>
</dbReference>
<dbReference type="GO" id="GO:0008017">
    <property type="term" value="F:microtubule binding"/>
    <property type="evidence" value="ECO:0007669"/>
    <property type="project" value="InterPro"/>
</dbReference>
<name>A0A9P6NJN4_9BASI</name>
<dbReference type="InterPro" id="IPR036534">
    <property type="entry name" value="GAR_dom_sf"/>
</dbReference>
<evidence type="ECO:0000313" key="8">
    <source>
        <dbReference type="Proteomes" id="UP000886653"/>
    </source>
</evidence>
<keyword evidence="8" id="KW-1185">Reference proteome</keyword>
<feature type="coiled-coil region" evidence="4">
    <location>
        <begin position="804"/>
        <end position="831"/>
    </location>
</feature>
<organism evidence="7 8">
    <name type="scientific">Cronartium quercuum f. sp. fusiforme G11</name>
    <dbReference type="NCBI Taxonomy" id="708437"/>
    <lineage>
        <taxon>Eukaryota</taxon>
        <taxon>Fungi</taxon>
        <taxon>Dikarya</taxon>
        <taxon>Basidiomycota</taxon>
        <taxon>Pucciniomycotina</taxon>
        <taxon>Pucciniomycetes</taxon>
        <taxon>Pucciniales</taxon>
        <taxon>Coleosporiaceae</taxon>
        <taxon>Cronartium</taxon>
    </lineage>
</organism>
<comment type="caution">
    <text evidence="7">The sequence shown here is derived from an EMBL/GenBank/DDBJ whole genome shotgun (WGS) entry which is preliminary data.</text>
</comment>
<dbReference type="PANTHER" id="PTHR34707">
    <property type="entry name" value="VIMENTIN-TYPE INTERMEDIATE FILAMENT-ASSOCIATED COILED-COIL PROTEIN"/>
    <property type="match status" value="1"/>
</dbReference>
<evidence type="ECO:0000256" key="1">
    <source>
        <dbReference type="ARBA" id="ARBA00004245"/>
    </source>
</evidence>